<evidence type="ECO:0000313" key="3">
    <source>
        <dbReference type="EMBL" id="MDV2888188.1"/>
    </source>
</evidence>
<accession>A0AAJ2NTI1</accession>
<keyword evidence="1" id="KW-0812">Transmembrane</keyword>
<dbReference type="InterPro" id="IPR002823">
    <property type="entry name" value="DUF112_TM"/>
</dbReference>
<evidence type="ECO:0000313" key="4">
    <source>
        <dbReference type="Proteomes" id="UP001285636"/>
    </source>
</evidence>
<keyword evidence="1" id="KW-0472">Membrane</keyword>
<dbReference type="RefSeq" id="WP_323468185.1">
    <property type="nucleotide sequence ID" value="NZ_JAWJAY010001056.1"/>
</dbReference>
<dbReference type="PANTHER" id="PTHR35342:SF5">
    <property type="entry name" value="TRICARBOXYLIC TRANSPORT PROTEIN"/>
    <property type="match status" value="1"/>
</dbReference>
<dbReference type="EMBL" id="JAWJAY010001056">
    <property type="protein sequence ID" value="MDV2888188.1"/>
    <property type="molecule type" value="Genomic_DNA"/>
</dbReference>
<dbReference type="Pfam" id="PF01970">
    <property type="entry name" value="TctA"/>
    <property type="match status" value="1"/>
</dbReference>
<sequence length="84" mass="8364">MDPAIALLLMAGVYYGAAYGGASSSILLNAPGTSEAVATTFDGYPMAKQGKAGKAMATAAIASFVGGTISIIFLTFLAPTLSKV</sequence>
<name>A0AAJ2NTI1_ALKPS</name>
<dbReference type="PANTHER" id="PTHR35342">
    <property type="entry name" value="TRICARBOXYLIC TRANSPORT PROTEIN"/>
    <property type="match status" value="1"/>
</dbReference>
<proteinExistence type="predicted"/>
<comment type="caution">
    <text evidence="3">The sequence shown here is derived from an EMBL/GenBank/DDBJ whole genome shotgun (WGS) entry which is preliminary data.</text>
</comment>
<gene>
    <name evidence="3" type="ORF">RYX45_23780</name>
</gene>
<organism evidence="3 4">
    <name type="scientific">Alkalihalophilus pseudofirmus</name>
    <name type="common">Bacillus pseudofirmus</name>
    <dbReference type="NCBI Taxonomy" id="79885"/>
    <lineage>
        <taxon>Bacteria</taxon>
        <taxon>Bacillati</taxon>
        <taxon>Bacillota</taxon>
        <taxon>Bacilli</taxon>
        <taxon>Bacillales</taxon>
        <taxon>Bacillaceae</taxon>
        <taxon>Alkalihalophilus</taxon>
    </lineage>
</organism>
<keyword evidence="1" id="KW-1133">Transmembrane helix</keyword>
<feature type="transmembrane region" description="Helical" evidence="1">
    <location>
        <begin position="55"/>
        <end position="78"/>
    </location>
</feature>
<dbReference type="Proteomes" id="UP001285636">
    <property type="component" value="Unassembled WGS sequence"/>
</dbReference>
<feature type="non-terminal residue" evidence="3">
    <location>
        <position position="1"/>
    </location>
</feature>
<protein>
    <submittedName>
        <fullName evidence="3">Tripartite tricarboxylate transporter permease</fullName>
    </submittedName>
</protein>
<reference evidence="3" key="1">
    <citation type="submission" date="2023-10" db="EMBL/GenBank/DDBJ databases">
        <title>Screening of Alkalihalophilus pseudofirmusBZ-TG-HK211 and Its Alleviation of Salt Stress on Rapeseed Growth.</title>
        <authorList>
            <person name="Zhao B."/>
            <person name="Guo T."/>
        </authorList>
    </citation>
    <scope>NUCLEOTIDE SEQUENCE</scope>
    <source>
        <strain evidence="3">BZ-TG-HK211</strain>
    </source>
</reference>
<dbReference type="AlphaFoldDB" id="A0AAJ2NTI1"/>
<feature type="domain" description="DUF112" evidence="2">
    <location>
        <begin position="1"/>
        <end position="84"/>
    </location>
</feature>
<evidence type="ECO:0000259" key="2">
    <source>
        <dbReference type="Pfam" id="PF01970"/>
    </source>
</evidence>
<feature type="non-terminal residue" evidence="3">
    <location>
        <position position="84"/>
    </location>
</feature>
<evidence type="ECO:0000256" key="1">
    <source>
        <dbReference type="SAM" id="Phobius"/>
    </source>
</evidence>